<name>A0AA95GIT7_9GAMM</name>
<feature type="domain" description="Chitin-binding type-4" evidence="3">
    <location>
        <begin position="20"/>
        <end position="213"/>
    </location>
</feature>
<keyword evidence="1" id="KW-0732">Signal</keyword>
<dbReference type="Proteomes" id="UP001177597">
    <property type="component" value="Chromosome"/>
</dbReference>
<dbReference type="InterPro" id="IPR051024">
    <property type="entry name" value="GlcNAc_Chitin_IntDeg"/>
</dbReference>
<dbReference type="EMBL" id="CP123498">
    <property type="protein sequence ID" value="WGL96634.1"/>
    <property type="molecule type" value="Genomic_DNA"/>
</dbReference>
<dbReference type="InterPro" id="IPR014756">
    <property type="entry name" value="Ig_E-set"/>
</dbReference>
<dbReference type="RefSeq" id="WP_280630085.1">
    <property type="nucleotide sequence ID" value="NZ_CP123498.1"/>
</dbReference>
<dbReference type="Pfam" id="PF03067">
    <property type="entry name" value="LPMO_10"/>
    <property type="match status" value="1"/>
</dbReference>
<dbReference type="SUPFAM" id="SSF81296">
    <property type="entry name" value="E set domains"/>
    <property type="match status" value="1"/>
</dbReference>
<gene>
    <name evidence="4" type="ORF">QE207_08915</name>
</gene>
<dbReference type="GO" id="GO:0004497">
    <property type="term" value="F:monooxygenase activity"/>
    <property type="evidence" value="ECO:0007669"/>
    <property type="project" value="UniProtKB-KW"/>
</dbReference>
<reference evidence="4" key="1">
    <citation type="submission" date="2023-04" db="EMBL/GenBank/DDBJ databases">
        <title>Genome dynamics across the evolutionary transition to endosymbiosis.</title>
        <authorList>
            <person name="Siozios S."/>
            <person name="Nadal-Jimenez P."/>
            <person name="Azagi T."/>
            <person name="Sprong H."/>
            <person name="Frost C.L."/>
            <person name="Parratt S.R."/>
            <person name="Taylor G."/>
            <person name="Brettell L."/>
            <person name="Lew K.C."/>
            <person name="Croft L."/>
            <person name="King K.C."/>
            <person name="Brockhurst M.A."/>
            <person name="Hypsa V."/>
            <person name="Novakova E."/>
            <person name="Darby A.C."/>
            <person name="Hurst G.D.D."/>
        </authorList>
    </citation>
    <scope>NUCLEOTIDE SEQUENCE</scope>
    <source>
        <strain evidence="4">AIh</strain>
    </source>
</reference>
<accession>A0AA95GIT7</accession>
<sequence>MPNSFIQNNGVTLDNIQPAHGRIITPASRGHFASINGWWGLGWETNELEGGKNFPETKSGPCIREPSDVASSTPPKDGLIVSGGRTGERAYLNSTDNELITEGKIPWPKHPVPKDGLQHFIWEYTQQHKTRGYVAYITKNGWDTTTRLTRNHFELTPFFEDISPDVPFWSYDLPVKYEHDIQLPVNRKKGHHVIVVLWIIADTGMAFYQTFDFDFDKQI</sequence>
<keyword evidence="4" id="KW-0560">Oxidoreductase</keyword>
<evidence type="ECO:0000256" key="1">
    <source>
        <dbReference type="ARBA" id="ARBA00022729"/>
    </source>
</evidence>
<dbReference type="PANTHER" id="PTHR34823:SF1">
    <property type="entry name" value="CHITIN-BINDING TYPE-4 DOMAIN-CONTAINING PROTEIN"/>
    <property type="match status" value="1"/>
</dbReference>
<dbReference type="PANTHER" id="PTHR34823">
    <property type="entry name" value="GLCNAC-BINDING PROTEIN A"/>
    <property type="match status" value="1"/>
</dbReference>
<dbReference type="AlphaFoldDB" id="A0AA95GIT7"/>
<proteinExistence type="predicted"/>
<evidence type="ECO:0000313" key="4">
    <source>
        <dbReference type="EMBL" id="WGL96634.1"/>
    </source>
</evidence>
<evidence type="ECO:0000256" key="2">
    <source>
        <dbReference type="SAM" id="MobiDB-lite"/>
    </source>
</evidence>
<dbReference type="Gene3D" id="2.70.50.50">
    <property type="entry name" value="chitin-binding protein cbp21"/>
    <property type="match status" value="1"/>
</dbReference>
<dbReference type="CDD" id="cd21177">
    <property type="entry name" value="LPMO_AA10"/>
    <property type="match status" value="1"/>
</dbReference>
<keyword evidence="4" id="KW-0503">Monooxygenase</keyword>
<dbReference type="InterPro" id="IPR004302">
    <property type="entry name" value="Cellulose/chitin-bd_N"/>
</dbReference>
<organism evidence="4 5">
    <name type="scientific">Arsenophonus nasoniae</name>
    <name type="common">son-killer infecting Nasonia vitripennis</name>
    <dbReference type="NCBI Taxonomy" id="638"/>
    <lineage>
        <taxon>Bacteria</taxon>
        <taxon>Pseudomonadati</taxon>
        <taxon>Pseudomonadota</taxon>
        <taxon>Gammaproteobacteria</taxon>
        <taxon>Enterobacterales</taxon>
        <taxon>Morganellaceae</taxon>
        <taxon>Arsenophonus</taxon>
    </lineage>
</organism>
<evidence type="ECO:0000259" key="3">
    <source>
        <dbReference type="Pfam" id="PF03067"/>
    </source>
</evidence>
<evidence type="ECO:0000313" key="5">
    <source>
        <dbReference type="Proteomes" id="UP001177597"/>
    </source>
</evidence>
<feature type="region of interest" description="Disordered" evidence="2">
    <location>
        <begin position="54"/>
        <end position="84"/>
    </location>
</feature>
<protein>
    <submittedName>
        <fullName evidence="4">Lytic polysaccharide monooxygenase</fullName>
    </submittedName>
</protein>